<feature type="region of interest" description="Disordered" evidence="1">
    <location>
        <begin position="1"/>
        <end position="76"/>
    </location>
</feature>
<organism evidence="2">
    <name type="scientific">Micrurus corallinus</name>
    <name type="common">Brazilian coral snake</name>
    <dbReference type="NCBI Taxonomy" id="54390"/>
    <lineage>
        <taxon>Eukaryota</taxon>
        <taxon>Metazoa</taxon>
        <taxon>Chordata</taxon>
        <taxon>Craniata</taxon>
        <taxon>Vertebrata</taxon>
        <taxon>Euteleostomi</taxon>
        <taxon>Lepidosauria</taxon>
        <taxon>Squamata</taxon>
        <taxon>Bifurcata</taxon>
        <taxon>Unidentata</taxon>
        <taxon>Episquamata</taxon>
        <taxon>Toxicofera</taxon>
        <taxon>Serpentes</taxon>
        <taxon>Colubroidea</taxon>
        <taxon>Elapidae</taxon>
        <taxon>Elapinae</taxon>
        <taxon>Micrurus</taxon>
    </lineage>
</organism>
<sequence>MVQSQPGAHPDVQSRVPGEVPRHSALQIRQPASYPACRTLRSSVGDGTEEKGGRTLENGGGRAPLPSHPKTPPALMLLPFGRTLAGHNLSKKTLASARKKNKAKKKGKRGI</sequence>
<proteinExistence type="predicted"/>
<dbReference type="AlphaFoldDB" id="A0A2D4FQF2"/>
<protein>
    <submittedName>
        <fullName evidence="2">Uncharacterized protein</fullName>
    </submittedName>
</protein>
<evidence type="ECO:0000313" key="2">
    <source>
        <dbReference type="EMBL" id="LAA49704.1"/>
    </source>
</evidence>
<name>A0A2D4FQF2_MICCO</name>
<reference evidence="2" key="1">
    <citation type="submission" date="2017-07" db="EMBL/GenBank/DDBJ databases">
        <authorList>
            <person name="Mikheyev A."/>
            <person name="Grau M."/>
        </authorList>
    </citation>
    <scope>NUCLEOTIDE SEQUENCE</scope>
    <source>
        <tissue evidence="2">Venom_gland</tissue>
    </source>
</reference>
<reference evidence="2" key="2">
    <citation type="submission" date="2017-11" db="EMBL/GenBank/DDBJ databases">
        <title>Coralsnake Venomics: Analyses of Venom Gland Transcriptomes and Proteomes of Six Brazilian Taxa.</title>
        <authorList>
            <person name="Aird S.D."/>
            <person name="Jorge da Silva N."/>
            <person name="Qiu L."/>
            <person name="Villar-Briones A."/>
            <person name="Aparecida-Saddi V."/>
            <person name="Campos-Telles M.P."/>
            <person name="Grau M."/>
            <person name="Mikheyev A.S."/>
        </authorList>
    </citation>
    <scope>NUCLEOTIDE SEQUENCE</scope>
    <source>
        <tissue evidence="2">Venom_gland</tissue>
    </source>
</reference>
<accession>A0A2D4FQF2</accession>
<evidence type="ECO:0000256" key="1">
    <source>
        <dbReference type="SAM" id="MobiDB-lite"/>
    </source>
</evidence>
<feature type="region of interest" description="Disordered" evidence="1">
    <location>
        <begin position="89"/>
        <end position="111"/>
    </location>
</feature>
<feature type="compositionally biased region" description="Basic residues" evidence="1">
    <location>
        <begin position="97"/>
        <end position="111"/>
    </location>
</feature>
<dbReference type="EMBL" id="IACJ01084756">
    <property type="protein sequence ID" value="LAA49704.1"/>
    <property type="molecule type" value="Transcribed_RNA"/>
</dbReference>